<organism evidence="2 3">
    <name type="scientific">Nitzschia inconspicua</name>
    <dbReference type="NCBI Taxonomy" id="303405"/>
    <lineage>
        <taxon>Eukaryota</taxon>
        <taxon>Sar</taxon>
        <taxon>Stramenopiles</taxon>
        <taxon>Ochrophyta</taxon>
        <taxon>Bacillariophyta</taxon>
        <taxon>Bacillariophyceae</taxon>
        <taxon>Bacillariophycidae</taxon>
        <taxon>Bacillariales</taxon>
        <taxon>Bacillariaceae</taxon>
        <taxon>Nitzschia</taxon>
    </lineage>
</organism>
<feature type="transmembrane region" description="Helical" evidence="1">
    <location>
        <begin position="51"/>
        <end position="69"/>
    </location>
</feature>
<feature type="transmembrane region" description="Helical" evidence="1">
    <location>
        <begin position="209"/>
        <end position="229"/>
    </location>
</feature>
<evidence type="ECO:0000313" key="3">
    <source>
        <dbReference type="Proteomes" id="UP000693970"/>
    </source>
</evidence>
<dbReference type="Proteomes" id="UP000693970">
    <property type="component" value="Unassembled WGS sequence"/>
</dbReference>
<name>A0A9K3LHZ7_9STRA</name>
<feature type="transmembrane region" description="Helical" evidence="1">
    <location>
        <begin position="12"/>
        <end position="30"/>
    </location>
</feature>
<keyword evidence="1" id="KW-1133">Transmembrane helix</keyword>
<gene>
    <name evidence="2" type="ORF">IV203_026095</name>
</gene>
<protein>
    <recommendedName>
        <fullName evidence="4">G-protein coupled receptors family 1 profile domain-containing protein</fullName>
    </recommendedName>
</protein>
<dbReference type="AlphaFoldDB" id="A0A9K3LHZ7"/>
<feature type="transmembrane region" description="Helical" evidence="1">
    <location>
        <begin position="180"/>
        <end position="202"/>
    </location>
</feature>
<keyword evidence="1" id="KW-0812">Transmembrane</keyword>
<proteinExistence type="predicted"/>
<evidence type="ECO:0008006" key="4">
    <source>
        <dbReference type="Google" id="ProtNLM"/>
    </source>
</evidence>
<feature type="transmembrane region" description="Helical" evidence="1">
    <location>
        <begin position="139"/>
        <end position="160"/>
    </location>
</feature>
<keyword evidence="1" id="KW-0472">Membrane</keyword>
<reference evidence="2" key="2">
    <citation type="submission" date="2021-04" db="EMBL/GenBank/DDBJ databases">
        <authorList>
            <person name="Podell S."/>
        </authorList>
    </citation>
    <scope>NUCLEOTIDE SEQUENCE</scope>
    <source>
        <strain evidence="2">Hildebrandi</strain>
    </source>
</reference>
<accession>A0A9K3LHZ7</accession>
<keyword evidence="3" id="KW-1185">Reference proteome</keyword>
<feature type="transmembrane region" description="Helical" evidence="1">
    <location>
        <begin position="241"/>
        <end position="262"/>
    </location>
</feature>
<feature type="transmembrane region" description="Helical" evidence="1">
    <location>
        <begin position="100"/>
        <end position="119"/>
    </location>
</feature>
<evidence type="ECO:0000256" key="1">
    <source>
        <dbReference type="SAM" id="Phobius"/>
    </source>
</evidence>
<dbReference type="EMBL" id="JAGRRH010000010">
    <property type="protein sequence ID" value="KAG7362735.1"/>
    <property type="molecule type" value="Genomic_DNA"/>
</dbReference>
<reference evidence="2" key="1">
    <citation type="journal article" date="2021" name="Sci. Rep.">
        <title>Diploid genomic architecture of Nitzschia inconspicua, an elite biomass production diatom.</title>
        <authorList>
            <person name="Oliver A."/>
            <person name="Podell S."/>
            <person name="Pinowska A."/>
            <person name="Traller J.C."/>
            <person name="Smith S.R."/>
            <person name="McClure R."/>
            <person name="Beliaev A."/>
            <person name="Bohutskyi P."/>
            <person name="Hill E.A."/>
            <person name="Rabines A."/>
            <person name="Zheng H."/>
            <person name="Allen L.Z."/>
            <person name="Kuo A."/>
            <person name="Grigoriev I.V."/>
            <person name="Allen A.E."/>
            <person name="Hazlebeck D."/>
            <person name="Allen E.E."/>
        </authorList>
    </citation>
    <scope>NUCLEOTIDE SEQUENCE</scope>
    <source>
        <strain evidence="2">Hildebrandi</strain>
    </source>
</reference>
<evidence type="ECO:0000313" key="2">
    <source>
        <dbReference type="EMBL" id="KAG7362735.1"/>
    </source>
</evidence>
<comment type="caution">
    <text evidence="2">The sequence shown here is derived from an EMBL/GenBank/DDBJ whole genome shotgun (WGS) entry which is preliminary data.</text>
</comment>
<sequence length="302" mass="33465">MTFNSDQLGMAIFLLVAALFNFAFVITSARRTLSSKTDANGGNVISVKYNMVTYAVLAMACFDIPWVWFCMIQCWNNTFQSNSFNQNTGNDSLGCKFMGWYSSFSLVSMMGSHCLVVNYLKNFHRLDASKDCTESKSSFAGLCSLILTVACLFASLPLIQGDGYKLTPGGFCYADFTNPVQSSIILITVLVLLTVAACLWFQIKRWSQYWYFIVIFFVTWLLWVPATSYGIATGTEIPSPYMIVGAIVGHGNAIINPLLYGVQLFRILDVSGRTDGSKSVGMLDEEDPKIEIGTNNNSQFLT</sequence>